<comment type="caution">
    <text evidence="5">The sequence shown here is derived from an EMBL/GenBank/DDBJ whole genome shotgun (WGS) entry which is preliminary data.</text>
</comment>
<organism evidence="5 6">
    <name type="scientific">Candidatus Enterococcus moelleringii</name>
    <dbReference type="NCBI Taxonomy" id="2815325"/>
    <lineage>
        <taxon>Bacteria</taxon>
        <taxon>Bacillati</taxon>
        <taxon>Bacillota</taxon>
        <taxon>Bacilli</taxon>
        <taxon>Lactobacillales</taxon>
        <taxon>Enterococcaceae</taxon>
        <taxon>Enterococcus</taxon>
    </lineage>
</organism>
<accession>A0ABS3LF27</accession>
<keyword evidence="3" id="KW-0328">Glycosyltransferase</keyword>
<keyword evidence="4" id="KW-0808">Transferase</keyword>
<dbReference type="InterPro" id="IPR029044">
    <property type="entry name" value="Nucleotide-diphossugar_trans"/>
</dbReference>
<dbReference type="Pfam" id="PF13641">
    <property type="entry name" value="Glyco_tranf_2_3"/>
    <property type="match status" value="1"/>
</dbReference>
<name>A0ABS3LF27_9ENTE</name>
<comment type="pathway">
    <text evidence="1">Cell wall biogenesis; cell wall polysaccharide biosynthesis.</text>
</comment>
<dbReference type="Proteomes" id="UP000664601">
    <property type="component" value="Unassembled WGS sequence"/>
</dbReference>
<dbReference type="EMBL" id="JAFREM010000031">
    <property type="protein sequence ID" value="MBO1308243.1"/>
    <property type="molecule type" value="Genomic_DNA"/>
</dbReference>
<dbReference type="Gene3D" id="3.90.550.10">
    <property type="entry name" value="Spore Coat Polysaccharide Biosynthesis Protein SpsA, Chain A"/>
    <property type="match status" value="1"/>
</dbReference>
<keyword evidence="6" id="KW-1185">Reference proteome</keyword>
<evidence type="ECO:0000313" key="5">
    <source>
        <dbReference type="EMBL" id="MBO1308243.1"/>
    </source>
</evidence>
<protein>
    <submittedName>
        <fullName evidence="5">Glycosyltransferase</fullName>
    </submittedName>
</protein>
<evidence type="ECO:0000313" key="6">
    <source>
        <dbReference type="Proteomes" id="UP000664601"/>
    </source>
</evidence>
<gene>
    <name evidence="5" type="ORF">JZO70_18850</name>
</gene>
<evidence type="ECO:0000256" key="4">
    <source>
        <dbReference type="ARBA" id="ARBA00022679"/>
    </source>
</evidence>
<comment type="similarity">
    <text evidence="2">Belongs to the glycosyltransferase 2 family.</text>
</comment>
<sequence length="270" mass="31692">MSQPLMNTPTEIVTISIVTHNSDKIFLSLDTLIDKLGDNPAVKIIIFDNHSEAGYQQKLLGYQRFPFIQVTLHEENKGFGFGHNYNLLSKPSDFAIIFNPDIILEQDVLNGLVSLLKQHSEAALLAPKILNEDGTTQHLVRQKLDVFDYMLRFVPFHFVKKMFDKRLARFECRELPDDRDSYVRMISGSFMVVDVEKFAAVEGFDERYFMYFEDNDLCRKMEAAGYKVLYTPRFQVVHLYERGAVKSRKLFFVFLQSMRKYFNKWGWQFF</sequence>
<proteinExistence type="inferred from homology"/>
<evidence type="ECO:0000256" key="1">
    <source>
        <dbReference type="ARBA" id="ARBA00004776"/>
    </source>
</evidence>
<evidence type="ECO:0000256" key="3">
    <source>
        <dbReference type="ARBA" id="ARBA00022676"/>
    </source>
</evidence>
<evidence type="ECO:0000256" key="2">
    <source>
        <dbReference type="ARBA" id="ARBA00006739"/>
    </source>
</evidence>
<reference evidence="5 6" key="1">
    <citation type="submission" date="2021-03" db="EMBL/GenBank/DDBJ databases">
        <title>Enterococcal diversity collection.</title>
        <authorList>
            <person name="Gilmore M.S."/>
            <person name="Schwartzman J."/>
            <person name="Van Tyne D."/>
            <person name="Martin M."/>
            <person name="Earl A.M."/>
            <person name="Manson A.L."/>
            <person name="Straub T."/>
            <person name="Salamzade R."/>
            <person name="Saavedra J."/>
            <person name="Lebreton F."/>
            <person name="Prichula J."/>
            <person name="Schaufler K."/>
            <person name="Gaca A."/>
            <person name="Sgardioli B."/>
            <person name="Wagenaar J."/>
            <person name="Strong T."/>
        </authorList>
    </citation>
    <scope>NUCLEOTIDE SEQUENCE [LARGE SCALE GENOMIC DNA]</scope>
    <source>
        <strain evidence="5 6">669A</strain>
    </source>
</reference>
<dbReference type="PANTHER" id="PTHR43179:SF12">
    <property type="entry name" value="GALACTOFURANOSYLTRANSFERASE GLFT2"/>
    <property type="match status" value="1"/>
</dbReference>
<dbReference type="PANTHER" id="PTHR43179">
    <property type="entry name" value="RHAMNOSYLTRANSFERASE WBBL"/>
    <property type="match status" value="1"/>
</dbReference>
<dbReference type="SUPFAM" id="SSF53448">
    <property type="entry name" value="Nucleotide-diphospho-sugar transferases"/>
    <property type="match status" value="1"/>
</dbReference>